<keyword evidence="3 5" id="KW-0378">Hydrolase</keyword>
<evidence type="ECO:0000256" key="4">
    <source>
        <dbReference type="ARBA" id="ARBA00022839"/>
    </source>
</evidence>
<proteinExistence type="inferred from homology"/>
<evidence type="ECO:0000313" key="10">
    <source>
        <dbReference type="Proteomes" id="UP001455384"/>
    </source>
</evidence>
<dbReference type="InterPro" id="IPR025824">
    <property type="entry name" value="OB-fold_nuc-bd_dom"/>
</dbReference>
<dbReference type="NCBIfam" id="TIGR00237">
    <property type="entry name" value="xseA"/>
    <property type="match status" value="1"/>
</dbReference>
<gene>
    <name evidence="5 9" type="primary">xseA</name>
    <name evidence="9" type="ORF">RQP18_06705</name>
</gene>
<dbReference type="EC" id="3.1.11.6" evidence="5"/>
<evidence type="ECO:0000313" key="9">
    <source>
        <dbReference type="EMBL" id="WZX28384.1"/>
    </source>
</evidence>
<dbReference type="InterPro" id="IPR003753">
    <property type="entry name" value="Exonuc_VII_L"/>
</dbReference>
<evidence type="ECO:0000259" key="7">
    <source>
        <dbReference type="Pfam" id="PF02601"/>
    </source>
</evidence>
<dbReference type="PANTHER" id="PTHR30008:SF0">
    <property type="entry name" value="EXODEOXYRIBONUCLEASE 7 LARGE SUBUNIT"/>
    <property type="match status" value="1"/>
</dbReference>
<dbReference type="RefSeq" id="WP_342386980.1">
    <property type="nucleotide sequence ID" value="NZ_CP138333.2"/>
</dbReference>
<reference evidence="10" key="1">
    <citation type="submission" date="2023-10" db="EMBL/GenBank/DDBJ databases">
        <title>Genome analysis and identification of Salinococcus sp. Bachu38 nov., a PGPR from the rhizosphere of Tamarix.</title>
        <authorList>
            <person name="Liang Z."/>
            <person name="Zhang X."/>
            <person name="Jia J."/>
            <person name="Chen X."/>
            <person name="Wang Y."/>
            <person name="Wang Q."/>
            <person name="Wang R."/>
        </authorList>
    </citation>
    <scope>NUCLEOTIDE SEQUENCE [LARGE SCALE GENOMIC DNA]</scope>
    <source>
        <strain evidence="10">Bachu38</strain>
    </source>
</reference>
<dbReference type="PANTHER" id="PTHR30008">
    <property type="entry name" value="EXODEOXYRIBONUCLEASE 7 LARGE SUBUNIT"/>
    <property type="match status" value="1"/>
</dbReference>
<evidence type="ECO:0000256" key="1">
    <source>
        <dbReference type="ARBA" id="ARBA00022490"/>
    </source>
</evidence>
<dbReference type="EMBL" id="CP138333">
    <property type="protein sequence ID" value="WZX28384.1"/>
    <property type="molecule type" value="Genomic_DNA"/>
</dbReference>
<feature type="domain" description="OB-fold nucleic acid binding" evidence="8">
    <location>
        <begin position="7"/>
        <end position="102"/>
    </location>
</feature>
<evidence type="ECO:0000256" key="6">
    <source>
        <dbReference type="RuleBase" id="RU004355"/>
    </source>
</evidence>
<comment type="similarity">
    <text evidence="5 6">Belongs to the XseA family.</text>
</comment>
<dbReference type="Pfam" id="PF02601">
    <property type="entry name" value="Exonuc_VII_L"/>
    <property type="match status" value="1"/>
</dbReference>
<keyword evidence="4 5" id="KW-0269">Exonuclease</keyword>
<accession>A0ABZ3CDW1</accession>
<dbReference type="InterPro" id="IPR020579">
    <property type="entry name" value="Exonuc_VII_lsu_C"/>
</dbReference>
<sequence length="450" mass="50941">MENTKYLTVGALTKYLKYKFDQDPYLTRVFLKGELSNVKHHTSGHIFFALKDGNSVIRAIMFSRYANGMRFKPEEGQSVLIEGRVSIFESSGQYQVYVEKMEMDGIGILFEQLEKDKKQLAEEGYFSQEHKKPLPRYPRTITIVSSETGAAIRDMITTLSRRYPLVEVTVINTLMQGTRSRQAVIDNLEHADSLGNDIVILARGGGSIEDLWTFNEKEVALKVFGMTTPVITGIGHETDTTLVDYISDMRAPTPTAAAEMAVPDQRDIMERLVQARNFISDRLARKLDMGRSRLDALSNYYKLKNPDLLYDQQAEKLLTLKDGLDDKMQQSIREKNYRLSALKEGVKYNTPGPAIRRNLEILEDREARLNRSIKIRTNDSKHSLTRMVESLNSLSPTNVLLRGYSFTTGKDGIVKDAGDLKAGDEVQTTFARGSIVSKVTEVNEDDRNQK</sequence>
<dbReference type="Proteomes" id="UP001455384">
    <property type="component" value="Chromosome"/>
</dbReference>
<evidence type="ECO:0000256" key="5">
    <source>
        <dbReference type="HAMAP-Rule" id="MF_00378"/>
    </source>
</evidence>
<comment type="subunit">
    <text evidence="5">Heterooligomer composed of large and small subunits.</text>
</comment>
<dbReference type="CDD" id="cd04489">
    <property type="entry name" value="ExoVII_LU_OBF"/>
    <property type="match status" value="1"/>
</dbReference>
<comment type="function">
    <text evidence="5">Bidirectionally degrades single-stranded DNA into large acid-insoluble oligonucleotides, which are then degraded further into small acid-soluble oligonucleotides.</text>
</comment>
<name>A0ABZ3CDW1_9STAP</name>
<evidence type="ECO:0000259" key="8">
    <source>
        <dbReference type="Pfam" id="PF13742"/>
    </source>
</evidence>
<dbReference type="Pfam" id="PF13742">
    <property type="entry name" value="tRNA_anti_2"/>
    <property type="match status" value="1"/>
</dbReference>
<dbReference type="GO" id="GO:0008855">
    <property type="term" value="F:exodeoxyribonuclease VII activity"/>
    <property type="evidence" value="ECO:0007669"/>
    <property type="project" value="UniProtKB-EC"/>
</dbReference>
<keyword evidence="1 5" id="KW-0963">Cytoplasm</keyword>
<feature type="domain" description="Exonuclease VII large subunit C-terminal" evidence="7">
    <location>
        <begin position="125"/>
        <end position="436"/>
    </location>
</feature>
<keyword evidence="2 5" id="KW-0540">Nuclease</keyword>
<comment type="catalytic activity">
    <reaction evidence="5 6">
        <text>Exonucleolytic cleavage in either 5'- to 3'- or 3'- to 5'-direction to yield nucleoside 5'-phosphates.</text>
        <dbReference type="EC" id="3.1.11.6"/>
    </reaction>
</comment>
<keyword evidence="10" id="KW-1185">Reference proteome</keyword>
<evidence type="ECO:0000256" key="2">
    <source>
        <dbReference type="ARBA" id="ARBA00022722"/>
    </source>
</evidence>
<comment type="subcellular location">
    <subcellularLocation>
        <location evidence="5 6">Cytoplasm</location>
    </subcellularLocation>
</comment>
<organism evidence="9 10">
    <name type="scientific">Salinicoccus bachuensis</name>
    <dbReference type="NCBI Taxonomy" id="3136731"/>
    <lineage>
        <taxon>Bacteria</taxon>
        <taxon>Bacillati</taxon>
        <taxon>Bacillota</taxon>
        <taxon>Bacilli</taxon>
        <taxon>Bacillales</taxon>
        <taxon>Staphylococcaceae</taxon>
        <taxon>Salinicoccus</taxon>
    </lineage>
</organism>
<evidence type="ECO:0000256" key="3">
    <source>
        <dbReference type="ARBA" id="ARBA00022801"/>
    </source>
</evidence>
<protein>
    <recommendedName>
        <fullName evidence="5">Exodeoxyribonuclease 7 large subunit</fullName>
        <ecNumber evidence="5">3.1.11.6</ecNumber>
    </recommendedName>
    <alternativeName>
        <fullName evidence="5">Exodeoxyribonuclease VII large subunit</fullName>
        <shortName evidence="5">Exonuclease VII large subunit</shortName>
    </alternativeName>
</protein>
<dbReference type="HAMAP" id="MF_00378">
    <property type="entry name" value="Exonuc_7_L"/>
    <property type="match status" value="1"/>
</dbReference>